<reference evidence="3 4" key="1">
    <citation type="journal article" date="2016" name="Proc. Natl. Acad. Sci. U.S.A.">
        <title>Lipid metabolic changes in an early divergent fungus govern the establishment of a mutualistic symbiosis with endobacteria.</title>
        <authorList>
            <person name="Lastovetsky O.A."/>
            <person name="Gaspar M.L."/>
            <person name="Mondo S.J."/>
            <person name="LaButti K.M."/>
            <person name="Sandor L."/>
            <person name="Grigoriev I.V."/>
            <person name="Henry S.A."/>
            <person name="Pawlowska T.E."/>
        </authorList>
    </citation>
    <scope>NUCLEOTIDE SEQUENCE [LARGE SCALE GENOMIC DNA]</scope>
    <source>
        <strain evidence="3 4">ATCC 11559</strain>
    </source>
</reference>
<evidence type="ECO:0000313" key="3">
    <source>
        <dbReference type="EMBL" id="ORE14999.1"/>
    </source>
</evidence>
<sequence>MVNSRRLHSFPWISCNSASIVWPPPHNFKLTSDTIKQQTTLFHSSSFFGRNASSYHSTASSNPPQLGNSAPAVSDSDHIPGLRTGSHQTLDLGSKTPSASQPLSSSRQDTFAQSDNDNREFRGFYVNLPLVSQQQGLIDSVVSSERHPSSAQTTVPNLGQEIPSEAIHKYCSRMLFTKFKLLLRKTLVSIFIILIIYGLFFGLVYINIQITHLSQPSCHGLDSGMRAVQRLIYTAVQEILDELKRKRLLSIRNSLFHPYSSLPIRDFYCRFIQNYPERIDLWIEVFGVIDNHPNVMTVRRKVDGEEIAHWDYKPSE</sequence>
<protein>
    <recommendedName>
        <fullName evidence="5">Man1/Src1 C-terminal domain-containing protein</fullName>
    </recommendedName>
</protein>
<evidence type="ECO:0000256" key="1">
    <source>
        <dbReference type="SAM" id="MobiDB-lite"/>
    </source>
</evidence>
<feature type="compositionally biased region" description="Polar residues" evidence="1">
    <location>
        <begin position="53"/>
        <end position="68"/>
    </location>
</feature>
<dbReference type="AlphaFoldDB" id="A0A1X0RSP0"/>
<keyword evidence="2" id="KW-1133">Transmembrane helix</keyword>
<keyword evidence="2" id="KW-0472">Membrane</keyword>
<feature type="transmembrane region" description="Helical" evidence="2">
    <location>
        <begin position="187"/>
        <end position="208"/>
    </location>
</feature>
<keyword evidence="2" id="KW-0812">Transmembrane</keyword>
<evidence type="ECO:0000313" key="4">
    <source>
        <dbReference type="Proteomes" id="UP000242381"/>
    </source>
</evidence>
<organism evidence="3 4">
    <name type="scientific">Rhizopus microsporus</name>
    <dbReference type="NCBI Taxonomy" id="58291"/>
    <lineage>
        <taxon>Eukaryota</taxon>
        <taxon>Fungi</taxon>
        <taxon>Fungi incertae sedis</taxon>
        <taxon>Mucoromycota</taxon>
        <taxon>Mucoromycotina</taxon>
        <taxon>Mucoromycetes</taxon>
        <taxon>Mucorales</taxon>
        <taxon>Mucorineae</taxon>
        <taxon>Rhizopodaceae</taxon>
        <taxon>Rhizopus</taxon>
    </lineage>
</organism>
<dbReference type="Proteomes" id="UP000242381">
    <property type="component" value="Unassembled WGS sequence"/>
</dbReference>
<feature type="compositionally biased region" description="Polar residues" evidence="1">
    <location>
        <begin position="85"/>
        <end position="114"/>
    </location>
</feature>
<dbReference type="VEuPathDB" id="FungiDB:BCV72DRAFT_301791"/>
<gene>
    <name evidence="3" type="ORF">BCV71DRAFT_266989</name>
</gene>
<dbReference type="EMBL" id="KV921444">
    <property type="protein sequence ID" value="ORE14999.1"/>
    <property type="molecule type" value="Genomic_DNA"/>
</dbReference>
<evidence type="ECO:0000256" key="2">
    <source>
        <dbReference type="SAM" id="Phobius"/>
    </source>
</evidence>
<name>A0A1X0RSP0_RHIZD</name>
<accession>A0A1X0RSP0</accession>
<evidence type="ECO:0008006" key="5">
    <source>
        <dbReference type="Google" id="ProtNLM"/>
    </source>
</evidence>
<feature type="region of interest" description="Disordered" evidence="1">
    <location>
        <begin position="53"/>
        <end position="114"/>
    </location>
</feature>
<proteinExistence type="predicted"/>